<comment type="caution">
    <text evidence="3">The sequence shown here is derived from an EMBL/GenBank/DDBJ whole genome shotgun (WGS) entry which is preliminary data.</text>
</comment>
<name>A0A9P6Q1F7_9FUNG</name>
<dbReference type="OrthoDB" id="10255630at2759"/>
<feature type="compositionally biased region" description="Low complexity" evidence="2">
    <location>
        <begin position="164"/>
        <end position="178"/>
    </location>
</feature>
<feature type="region of interest" description="Disordered" evidence="2">
    <location>
        <begin position="638"/>
        <end position="716"/>
    </location>
</feature>
<proteinExistence type="predicted"/>
<feature type="region of interest" description="Disordered" evidence="2">
    <location>
        <begin position="369"/>
        <end position="401"/>
    </location>
</feature>
<evidence type="ECO:0000256" key="1">
    <source>
        <dbReference type="SAM" id="Coils"/>
    </source>
</evidence>
<feature type="compositionally biased region" description="Low complexity" evidence="2">
    <location>
        <begin position="370"/>
        <end position="391"/>
    </location>
</feature>
<feature type="region of interest" description="Disordered" evidence="2">
    <location>
        <begin position="164"/>
        <end position="186"/>
    </location>
</feature>
<dbReference type="Proteomes" id="UP000726737">
    <property type="component" value="Unassembled WGS sequence"/>
</dbReference>
<accession>A0A9P6Q1F7</accession>
<gene>
    <name evidence="3" type="ORF">BG011_003233</name>
</gene>
<feature type="compositionally biased region" description="Low complexity" evidence="2">
    <location>
        <begin position="652"/>
        <end position="702"/>
    </location>
</feature>
<sequence>MTALHLNAAASFLSNNNIDSATATTTAITSTFSRQPALQPITTTIPSSVSSGLGHVSPPSSSMPFDNPRAIITPTRGSAQPLVLYQKPTHPQQPPHALQQRHQISSLPSPPLSSVEPSYNADFFPKSPLQERCEALETELSALRNRLRRSERSSTIREKQFSLFQQQSTDTQQSFQSLRQQHEKTLAQQQDVQRELLDAKDALASREHRIRQLEASNQEQECKLSAILSDREALSTEMMESHTENAKQQKRLKTSNDKVEKLQQENRKLIEQLQGLRAKVSDAKLDAVDILDREMARGGQVIQELQKESSKYKAEVDRLQDLALMMGNRHVQQQAQLSFFQQQAQQLQQQLEMTQQIALASAVEHGAGVSHTTSAQSSPATSSTYSTPKTSMLATSSRSKHGSLMLGDETLTSLLTSVASVATTSYSRRTRITRRFTVNAPRKEGELILEQRKCEFLMNQISVLQRGYDALRQEKVTLELQLDLMQRQHQYHQQQRQKRRDSQRRTLGHEQSAALSNALATMVSAAAHDASVPSTPLLPTISAAEQAREKTRIQHELEQAQIRAEKEAKAKEAQKLAAKVAAEEAEREAYRLRRQKSFHLKETLASLESKRNRTDSRTIQFSSSEELKHLDHLRLANEQQQSSGEGGMSFQSAAAARASRRIMSPSSSGHYSSTTMSPSPLSSSSSSLLQSSSSSSSSPSLQNNKQPMYYTSSSQHRKSGLHLEHSNTFNIEQCSCCIGAMIEL</sequence>
<feature type="region of interest" description="Disordered" evidence="2">
    <location>
        <begin position="489"/>
        <end position="510"/>
    </location>
</feature>
<feature type="compositionally biased region" description="Polar residues" evidence="2">
    <location>
        <begin position="703"/>
        <end position="714"/>
    </location>
</feature>
<feature type="coiled-coil region" evidence="1">
    <location>
        <begin position="543"/>
        <end position="602"/>
    </location>
</feature>
<keyword evidence="4" id="KW-1185">Reference proteome</keyword>
<keyword evidence="1" id="KW-0175">Coiled coil</keyword>
<organism evidence="3 4">
    <name type="scientific">Mortierella polycephala</name>
    <dbReference type="NCBI Taxonomy" id="41804"/>
    <lineage>
        <taxon>Eukaryota</taxon>
        <taxon>Fungi</taxon>
        <taxon>Fungi incertae sedis</taxon>
        <taxon>Mucoromycota</taxon>
        <taxon>Mortierellomycotina</taxon>
        <taxon>Mortierellomycetes</taxon>
        <taxon>Mortierellales</taxon>
        <taxon>Mortierellaceae</taxon>
        <taxon>Mortierella</taxon>
    </lineage>
</organism>
<evidence type="ECO:0000313" key="3">
    <source>
        <dbReference type="EMBL" id="KAG0258525.1"/>
    </source>
</evidence>
<feature type="region of interest" description="Disordered" evidence="2">
    <location>
        <begin position="43"/>
        <end position="65"/>
    </location>
</feature>
<dbReference type="AlphaFoldDB" id="A0A9P6Q1F7"/>
<dbReference type="EMBL" id="JAAAJA010000216">
    <property type="protein sequence ID" value="KAG0258525.1"/>
    <property type="molecule type" value="Genomic_DNA"/>
</dbReference>
<evidence type="ECO:0000313" key="4">
    <source>
        <dbReference type="Proteomes" id="UP000726737"/>
    </source>
</evidence>
<feature type="coiled-coil region" evidence="1">
    <location>
        <begin position="454"/>
        <end position="488"/>
    </location>
</feature>
<protein>
    <submittedName>
        <fullName evidence="3">Uncharacterized protein</fullName>
    </submittedName>
</protein>
<reference evidence="3" key="1">
    <citation type="journal article" date="2020" name="Fungal Divers.">
        <title>Resolving the Mortierellaceae phylogeny through synthesis of multi-gene phylogenetics and phylogenomics.</title>
        <authorList>
            <person name="Vandepol N."/>
            <person name="Liber J."/>
            <person name="Desiro A."/>
            <person name="Na H."/>
            <person name="Kennedy M."/>
            <person name="Barry K."/>
            <person name="Grigoriev I.V."/>
            <person name="Miller A.N."/>
            <person name="O'Donnell K."/>
            <person name="Stajich J.E."/>
            <person name="Bonito G."/>
        </authorList>
    </citation>
    <scope>NUCLEOTIDE SEQUENCE</scope>
    <source>
        <strain evidence="3">KOD948</strain>
    </source>
</reference>
<evidence type="ECO:0000256" key="2">
    <source>
        <dbReference type="SAM" id="MobiDB-lite"/>
    </source>
</evidence>
<feature type="region of interest" description="Disordered" evidence="2">
    <location>
        <begin position="86"/>
        <end position="120"/>
    </location>
</feature>